<dbReference type="Gene3D" id="3.10.20.80">
    <property type="entry name" value="Translation initiation factor 3 (IF-3), N-terminal domain"/>
    <property type="match status" value="1"/>
</dbReference>
<comment type="similarity">
    <text evidence="1">Belongs to the IF-3 family.</text>
</comment>
<dbReference type="InterPro" id="IPR019815">
    <property type="entry name" value="Translation_initiation_fac_3_C"/>
</dbReference>
<dbReference type="EMBL" id="PFPO01000046">
    <property type="protein sequence ID" value="PIZ99142.1"/>
    <property type="molecule type" value="Genomic_DNA"/>
</dbReference>
<sequence length="174" mass="19772">MTKNINTSKNLRINRAIKSDPIFLIDQLNQIHKSLALSEAQQMAIAAGLDLVEVNPTSQPPVCKILDYGQYLYSINRQQQTARQKSKKVELKNIRLTFKIGKGDILTRQKQATKFIERGDIVRVELFLRGREKEHGDLAKKIVEDFVATMPIAVKIDQPTLRKGPTISTQFSKK</sequence>
<evidence type="ECO:0000256" key="2">
    <source>
        <dbReference type="ARBA" id="ARBA00022540"/>
    </source>
</evidence>
<evidence type="ECO:0000313" key="8">
    <source>
        <dbReference type="Proteomes" id="UP000230405"/>
    </source>
</evidence>
<dbReference type="AlphaFoldDB" id="A0A2M7VF00"/>
<dbReference type="GO" id="GO:0032790">
    <property type="term" value="P:ribosome disassembly"/>
    <property type="evidence" value="ECO:0007669"/>
    <property type="project" value="TreeGrafter"/>
</dbReference>
<dbReference type="Pfam" id="PF05198">
    <property type="entry name" value="IF3_N"/>
    <property type="match status" value="1"/>
</dbReference>
<dbReference type="Pfam" id="PF00707">
    <property type="entry name" value="IF3_C"/>
    <property type="match status" value="1"/>
</dbReference>
<comment type="caution">
    <text evidence="7">The sequence shown here is derived from an EMBL/GenBank/DDBJ whole genome shotgun (WGS) entry which is preliminary data.</text>
</comment>
<protein>
    <recommendedName>
        <fullName evidence="4">Translation initiation factor IF-3</fullName>
    </recommendedName>
</protein>
<dbReference type="GO" id="GO:0003743">
    <property type="term" value="F:translation initiation factor activity"/>
    <property type="evidence" value="ECO:0007669"/>
    <property type="project" value="UniProtKB-UniRule"/>
</dbReference>
<dbReference type="PANTHER" id="PTHR10938:SF0">
    <property type="entry name" value="TRANSLATION INITIATION FACTOR IF-3, MITOCHONDRIAL"/>
    <property type="match status" value="1"/>
</dbReference>
<dbReference type="SUPFAM" id="SSF55200">
    <property type="entry name" value="Translation initiation factor IF3, C-terminal domain"/>
    <property type="match status" value="1"/>
</dbReference>
<keyword evidence="3" id="KW-0648">Protein biosynthesis</keyword>
<dbReference type="SUPFAM" id="SSF54364">
    <property type="entry name" value="Translation initiation factor IF3, N-terminal domain"/>
    <property type="match status" value="1"/>
</dbReference>
<evidence type="ECO:0000256" key="4">
    <source>
        <dbReference type="NCBIfam" id="TIGR00168"/>
    </source>
</evidence>
<evidence type="ECO:0000256" key="3">
    <source>
        <dbReference type="ARBA" id="ARBA00022917"/>
    </source>
</evidence>
<dbReference type="Proteomes" id="UP000230405">
    <property type="component" value="Unassembled WGS sequence"/>
</dbReference>
<dbReference type="InterPro" id="IPR036787">
    <property type="entry name" value="T_IF-3_N_sf"/>
</dbReference>
<dbReference type="InterPro" id="IPR036788">
    <property type="entry name" value="T_IF-3_C_sf"/>
</dbReference>
<evidence type="ECO:0000313" key="7">
    <source>
        <dbReference type="EMBL" id="PIZ99142.1"/>
    </source>
</evidence>
<dbReference type="PANTHER" id="PTHR10938">
    <property type="entry name" value="TRANSLATION INITIATION FACTOR IF-3"/>
    <property type="match status" value="1"/>
</dbReference>
<dbReference type="GO" id="GO:0005829">
    <property type="term" value="C:cytosol"/>
    <property type="evidence" value="ECO:0007669"/>
    <property type="project" value="TreeGrafter"/>
</dbReference>
<dbReference type="NCBIfam" id="TIGR00168">
    <property type="entry name" value="infC"/>
    <property type="match status" value="1"/>
</dbReference>
<dbReference type="InterPro" id="IPR001288">
    <property type="entry name" value="Translation_initiation_fac_3"/>
</dbReference>
<dbReference type="GO" id="GO:0016020">
    <property type="term" value="C:membrane"/>
    <property type="evidence" value="ECO:0007669"/>
    <property type="project" value="TreeGrafter"/>
</dbReference>
<feature type="domain" description="Translation initiation factor 3 C-terminal" evidence="5">
    <location>
        <begin position="89"/>
        <end position="169"/>
    </location>
</feature>
<evidence type="ECO:0000259" key="5">
    <source>
        <dbReference type="Pfam" id="PF00707"/>
    </source>
</evidence>
<dbReference type="GO" id="GO:0043022">
    <property type="term" value="F:ribosome binding"/>
    <property type="evidence" value="ECO:0007669"/>
    <property type="project" value="TreeGrafter"/>
</dbReference>
<feature type="domain" description="Translation initiation factor 3 N-terminal" evidence="6">
    <location>
        <begin position="13"/>
        <end position="80"/>
    </location>
</feature>
<gene>
    <name evidence="7" type="primary">infC</name>
    <name evidence="7" type="ORF">COX77_02480</name>
</gene>
<evidence type="ECO:0000259" key="6">
    <source>
        <dbReference type="Pfam" id="PF05198"/>
    </source>
</evidence>
<dbReference type="InterPro" id="IPR019814">
    <property type="entry name" value="Translation_initiation_fac_3_N"/>
</dbReference>
<reference evidence="8" key="1">
    <citation type="submission" date="2017-09" db="EMBL/GenBank/DDBJ databases">
        <title>Depth-based differentiation of microbial function through sediment-hosted aquifers and enrichment of novel symbionts in the deep terrestrial subsurface.</title>
        <authorList>
            <person name="Probst A.J."/>
            <person name="Ladd B."/>
            <person name="Jarett J.K."/>
            <person name="Geller-Mcgrath D.E."/>
            <person name="Sieber C.M.K."/>
            <person name="Emerson J.B."/>
            <person name="Anantharaman K."/>
            <person name="Thomas B.C."/>
            <person name="Malmstrom R."/>
            <person name="Stieglmeier M."/>
            <person name="Klingl A."/>
            <person name="Woyke T."/>
            <person name="Ryan C.M."/>
            <person name="Banfield J.F."/>
        </authorList>
    </citation>
    <scope>NUCLEOTIDE SEQUENCE [LARGE SCALE GENOMIC DNA]</scope>
</reference>
<proteinExistence type="inferred from homology"/>
<keyword evidence="2 7" id="KW-0396">Initiation factor</keyword>
<dbReference type="Gene3D" id="3.30.110.10">
    <property type="entry name" value="Translation initiation factor 3 (IF-3), C-terminal domain"/>
    <property type="match status" value="1"/>
</dbReference>
<organism evidence="7 8">
    <name type="scientific">Candidatus Komeilibacteria bacterium CG_4_10_14_0_2_um_filter_37_10</name>
    <dbReference type="NCBI Taxonomy" id="1974470"/>
    <lineage>
        <taxon>Bacteria</taxon>
        <taxon>Candidatus Komeiliibacteriota</taxon>
    </lineage>
</organism>
<accession>A0A2M7VF00</accession>
<evidence type="ECO:0000256" key="1">
    <source>
        <dbReference type="ARBA" id="ARBA00005439"/>
    </source>
</evidence>
<name>A0A2M7VF00_9BACT</name>